<dbReference type="InterPro" id="IPR005650">
    <property type="entry name" value="BlaI_family"/>
</dbReference>
<dbReference type="GO" id="GO:0045892">
    <property type="term" value="P:negative regulation of DNA-templated transcription"/>
    <property type="evidence" value="ECO:0007669"/>
    <property type="project" value="InterPro"/>
</dbReference>
<name>A0A917P4C1_9ACTN</name>
<dbReference type="Gene3D" id="1.10.10.10">
    <property type="entry name" value="Winged helix-like DNA-binding domain superfamily/Winged helix DNA-binding domain"/>
    <property type="match status" value="1"/>
</dbReference>
<dbReference type="InterPro" id="IPR036390">
    <property type="entry name" value="WH_DNA-bd_sf"/>
</dbReference>
<organism evidence="6 7">
    <name type="scientific">Streptomyces brasiliensis</name>
    <dbReference type="NCBI Taxonomy" id="1954"/>
    <lineage>
        <taxon>Bacteria</taxon>
        <taxon>Bacillati</taxon>
        <taxon>Actinomycetota</taxon>
        <taxon>Actinomycetes</taxon>
        <taxon>Kitasatosporales</taxon>
        <taxon>Streptomycetaceae</taxon>
        <taxon>Streptomyces</taxon>
    </lineage>
</organism>
<keyword evidence="4" id="KW-0804">Transcription</keyword>
<dbReference type="GO" id="GO:0003677">
    <property type="term" value="F:DNA binding"/>
    <property type="evidence" value="ECO:0007669"/>
    <property type="project" value="UniProtKB-KW"/>
</dbReference>
<dbReference type="Pfam" id="PF03965">
    <property type="entry name" value="Penicillinase_R"/>
    <property type="match status" value="1"/>
</dbReference>
<accession>A0A917P4C1</accession>
<evidence type="ECO:0000256" key="2">
    <source>
        <dbReference type="ARBA" id="ARBA00023015"/>
    </source>
</evidence>
<evidence type="ECO:0000256" key="5">
    <source>
        <dbReference type="SAM" id="MobiDB-lite"/>
    </source>
</evidence>
<evidence type="ECO:0000256" key="4">
    <source>
        <dbReference type="ARBA" id="ARBA00023163"/>
    </source>
</evidence>
<evidence type="ECO:0000256" key="1">
    <source>
        <dbReference type="ARBA" id="ARBA00011046"/>
    </source>
</evidence>
<dbReference type="AlphaFoldDB" id="A0A917P4C1"/>
<dbReference type="InterPro" id="IPR036388">
    <property type="entry name" value="WH-like_DNA-bd_sf"/>
</dbReference>
<keyword evidence="2" id="KW-0805">Transcription regulation</keyword>
<proteinExistence type="inferred from homology"/>
<protein>
    <recommendedName>
        <fullName evidence="8">BlaI/MecI/CopY family transcriptional regulator</fullName>
    </recommendedName>
</protein>
<evidence type="ECO:0000313" key="7">
    <source>
        <dbReference type="Proteomes" id="UP000657574"/>
    </source>
</evidence>
<sequence length="143" mass="15447">MGADAQERGPKRANGVRESQLLDLLQRAGAALTPGEVTERLDGELTYSSVVTILTRMHTKGLLTRTARGRAYAYAPVTDDAGFAARRMRTVLESRPDREAVLARFADGLSGADADLLRQLLDPEQDSARPLGPGRESDRPSDG</sequence>
<gene>
    <name evidence="6" type="ORF">GCM10010121_084530</name>
</gene>
<keyword evidence="7" id="KW-1185">Reference proteome</keyword>
<evidence type="ECO:0000313" key="6">
    <source>
        <dbReference type="EMBL" id="GGJ61077.1"/>
    </source>
</evidence>
<dbReference type="EMBL" id="BMQA01000066">
    <property type="protein sequence ID" value="GGJ61077.1"/>
    <property type="molecule type" value="Genomic_DNA"/>
</dbReference>
<dbReference type="Proteomes" id="UP000657574">
    <property type="component" value="Unassembled WGS sequence"/>
</dbReference>
<reference evidence="6" key="1">
    <citation type="journal article" date="2014" name="Int. J. Syst. Evol. Microbiol.">
        <title>Complete genome sequence of Corynebacterium casei LMG S-19264T (=DSM 44701T), isolated from a smear-ripened cheese.</title>
        <authorList>
            <consortium name="US DOE Joint Genome Institute (JGI-PGF)"/>
            <person name="Walter F."/>
            <person name="Albersmeier A."/>
            <person name="Kalinowski J."/>
            <person name="Ruckert C."/>
        </authorList>
    </citation>
    <scope>NUCLEOTIDE SEQUENCE</scope>
    <source>
        <strain evidence="6">JCM 3086</strain>
    </source>
</reference>
<keyword evidence="3" id="KW-0238">DNA-binding</keyword>
<feature type="region of interest" description="Disordered" evidence="5">
    <location>
        <begin position="121"/>
        <end position="143"/>
    </location>
</feature>
<comment type="similarity">
    <text evidence="1">Belongs to the BlaI transcriptional regulatory family.</text>
</comment>
<dbReference type="SUPFAM" id="SSF46785">
    <property type="entry name" value="Winged helix' DNA-binding domain"/>
    <property type="match status" value="1"/>
</dbReference>
<reference evidence="6" key="2">
    <citation type="submission" date="2020-09" db="EMBL/GenBank/DDBJ databases">
        <authorList>
            <person name="Sun Q."/>
            <person name="Ohkuma M."/>
        </authorList>
    </citation>
    <scope>NUCLEOTIDE SEQUENCE</scope>
    <source>
        <strain evidence="6">JCM 3086</strain>
    </source>
</reference>
<dbReference type="RefSeq" id="WP_189316641.1">
    <property type="nucleotide sequence ID" value="NZ_BMQA01000066.1"/>
</dbReference>
<evidence type="ECO:0000256" key="3">
    <source>
        <dbReference type="ARBA" id="ARBA00023125"/>
    </source>
</evidence>
<evidence type="ECO:0008006" key="8">
    <source>
        <dbReference type="Google" id="ProtNLM"/>
    </source>
</evidence>
<comment type="caution">
    <text evidence="6">The sequence shown here is derived from an EMBL/GenBank/DDBJ whole genome shotgun (WGS) entry which is preliminary data.</text>
</comment>